<dbReference type="Pfam" id="PF18735">
    <property type="entry name" value="HEPN_RiboL-PSP"/>
    <property type="match status" value="1"/>
</dbReference>
<sequence>MSQAKANFEYAISDAEEILECYDRLNKNESNNQPPAVLKRATLIMTLTAWETYVEDIAKELVDAKYGVVKGSQLGNIVENRLEEQLKYFNNPGSKKTKALFGEFFGIDVTEAWVWNNFQTADEARAQLNKWLKKRGEAVHRAQTDITEAHIVKREELDKCIRFFRELVNVTDARLSEL</sequence>
<dbReference type="InterPro" id="IPR041519">
    <property type="entry name" value="HEPN_RiboL-PSP"/>
</dbReference>
<proteinExistence type="predicted"/>
<feature type="domain" description="RiboL-PSP-HEPN" evidence="1">
    <location>
        <begin position="13"/>
        <end position="175"/>
    </location>
</feature>
<gene>
    <name evidence="2" type="ORF">ECB94_25740</name>
</gene>
<organism evidence="2 3">
    <name type="scientific">Vibrio mediterranei</name>
    <dbReference type="NCBI Taxonomy" id="689"/>
    <lineage>
        <taxon>Bacteria</taxon>
        <taxon>Pseudomonadati</taxon>
        <taxon>Pseudomonadota</taxon>
        <taxon>Gammaproteobacteria</taxon>
        <taxon>Vibrionales</taxon>
        <taxon>Vibrionaceae</taxon>
        <taxon>Vibrio</taxon>
    </lineage>
</organism>
<reference evidence="2 3" key="1">
    <citation type="submission" date="2018-11" db="EMBL/GenBank/DDBJ databases">
        <title>Complete Genome Sequence of Vbrio mediterranei 117-T6: a Potential Pathogen Bacteria Isolated from the Conchocelis of Pyropia.</title>
        <authorList>
            <person name="Liu Q."/>
        </authorList>
    </citation>
    <scope>NUCLEOTIDE SEQUENCE [LARGE SCALE GENOMIC DNA]</scope>
    <source>
        <strain evidence="2 3">117-T6</strain>
    </source>
</reference>
<evidence type="ECO:0000313" key="2">
    <source>
        <dbReference type="EMBL" id="AYV24647.1"/>
    </source>
</evidence>
<protein>
    <recommendedName>
        <fullName evidence="1">RiboL-PSP-HEPN domain-containing protein</fullName>
    </recommendedName>
</protein>
<evidence type="ECO:0000313" key="3">
    <source>
        <dbReference type="Proteomes" id="UP000279760"/>
    </source>
</evidence>
<accession>A0A3G4VII3</accession>
<name>A0A3G4VII3_9VIBR</name>
<evidence type="ECO:0000259" key="1">
    <source>
        <dbReference type="Pfam" id="PF18735"/>
    </source>
</evidence>
<dbReference type="Proteomes" id="UP000279760">
    <property type="component" value="Chromosome 2"/>
</dbReference>
<dbReference type="RefSeq" id="WP_124942097.1">
    <property type="nucleotide sequence ID" value="NZ_CP033578.1"/>
</dbReference>
<dbReference type="AlphaFoldDB" id="A0A3G4VII3"/>
<dbReference type="EMBL" id="CP033578">
    <property type="protein sequence ID" value="AYV24647.1"/>
    <property type="molecule type" value="Genomic_DNA"/>
</dbReference>